<protein>
    <submittedName>
        <fullName evidence="1">Uncharacterized protein</fullName>
    </submittedName>
</protein>
<proteinExistence type="predicted"/>
<dbReference type="AlphaFoldDB" id="A0A2K3QA10"/>
<dbReference type="Proteomes" id="UP000236621">
    <property type="component" value="Unassembled WGS sequence"/>
</dbReference>
<keyword evidence="2" id="KW-1185">Reference proteome</keyword>
<reference evidence="1 2" key="1">
    <citation type="submission" date="2017-08" db="EMBL/GenBank/DDBJ databases">
        <title>Harnessing the power of phylogenomics to disentangle the directionality and signatures of interkingdom host jumping in the parasitic fungal genus Tolypocladium.</title>
        <authorList>
            <person name="Quandt C.A."/>
            <person name="Patterson W."/>
            <person name="Spatafora J.W."/>
        </authorList>
    </citation>
    <scope>NUCLEOTIDE SEQUENCE [LARGE SCALE GENOMIC DNA]</scope>
    <source>
        <strain evidence="1 2">CBS 113982</strain>
    </source>
</reference>
<gene>
    <name evidence="1" type="ORF">TCAP_05683</name>
</gene>
<dbReference type="OrthoDB" id="10003767at2759"/>
<comment type="caution">
    <text evidence="1">The sequence shown here is derived from an EMBL/GenBank/DDBJ whole genome shotgun (WGS) entry which is preliminary data.</text>
</comment>
<dbReference type="STRING" id="45235.A0A2K3QA10"/>
<dbReference type="EMBL" id="NRSZ01000900">
    <property type="protein sequence ID" value="PNY24387.1"/>
    <property type="molecule type" value="Genomic_DNA"/>
</dbReference>
<evidence type="ECO:0000313" key="2">
    <source>
        <dbReference type="Proteomes" id="UP000236621"/>
    </source>
</evidence>
<name>A0A2K3QA10_9HYPO</name>
<organism evidence="1 2">
    <name type="scientific">Tolypocladium capitatum</name>
    <dbReference type="NCBI Taxonomy" id="45235"/>
    <lineage>
        <taxon>Eukaryota</taxon>
        <taxon>Fungi</taxon>
        <taxon>Dikarya</taxon>
        <taxon>Ascomycota</taxon>
        <taxon>Pezizomycotina</taxon>
        <taxon>Sordariomycetes</taxon>
        <taxon>Hypocreomycetidae</taxon>
        <taxon>Hypocreales</taxon>
        <taxon>Ophiocordycipitaceae</taxon>
        <taxon>Tolypocladium</taxon>
    </lineage>
</organism>
<sequence>MVRRILFADGISWVARIRLPPLPAAFGDGELLDVASILKVEVSSLQFLRGQNLDPSSGSACLQYRFNRRCWSPNCERKKCGVRQYGTPDQDRMFRQQMASIQVTLAPFTFDQIGSLYRDEQTSDFFIGPEVETGKGPWASSLDYYTDVADHALRTYVGSAEPDVQECCSFANPILFKYLISLYGHRLEPEPPGHVETNPAAIDRIRMTRPRLKEYKDLVEIAEVRMGIGKEGNTPIASLMLSDAASVFQGLVRYGGHQKHVNDEGIEAYLTLLRGHIKSGGCGDS</sequence>
<accession>A0A2K3QA10</accession>
<evidence type="ECO:0000313" key="1">
    <source>
        <dbReference type="EMBL" id="PNY24387.1"/>
    </source>
</evidence>